<dbReference type="EMBL" id="AP028918">
    <property type="protein sequence ID" value="BES99199.1"/>
    <property type="molecule type" value="Genomic_DNA"/>
</dbReference>
<reference evidence="1 2" key="1">
    <citation type="submission" date="2023-09" db="EMBL/GenBank/DDBJ databases">
        <title>Nesidiocoris tenuis whole genome shotgun sequence.</title>
        <authorList>
            <person name="Shibata T."/>
            <person name="Shimoda M."/>
            <person name="Kobayashi T."/>
            <person name="Uehara T."/>
        </authorList>
    </citation>
    <scope>NUCLEOTIDE SEQUENCE [LARGE SCALE GENOMIC DNA]</scope>
    <source>
        <strain evidence="1 2">Japan</strain>
    </source>
</reference>
<protein>
    <submittedName>
        <fullName evidence="1">Uncharacterized protein</fullName>
    </submittedName>
</protein>
<name>A0ABN7B5S2_9HEMI</name>
<organism evidence="1 2">
    <name type="scientific">Nesidiocoris tenuis</name>
    <dbReference type="NCBI Taxonomy" id="355587"/>
    <lineage>
        <taxon>Eukaryota</taxon>
        <taxon>Metazoa</taxon>
        <taxon>Ecdysozoa</taxon>
        <taxon>Arthropoda</taxon>
        <taxon>Hexapoda</taxon>
        <taxon>Insecta</taxon>
        <taxon>Pterygota</taxon>
        <taxon>Neoptera</taxon>
        <taxon>Paraneoptera</taxon>
        <taxon>Hemiptera</taxon>
        <taxon>Heteroptera</taxon>
        <taxon>Panheteroptera</taxon>
        <taxon>Cimicomorpha</taxon>
        <taxon>Miridae</taxon>
        <taxon>Dicyphina</taxon>
        <taxon>Nesidiocoris</taxon>
    </lineage>
</organism>
<keyword evidence="2" id="KW-1185">Reference proteome</keyword>
<proteinExistence type="predicted"/>
<sequence>MENVSFFARSRRTENVRRSVRRATREFARRFVRLSVCVLTDGYRGSAQVFSSLLRVMATVREQSGCLLSKTRFSRFSNRGPNPSKIGLRMKPS</sequence>
<evidence type="ECO:0000313" key="2">
    <source>
        <dbReference type="Proteomes" id="UP001307889"/>
    </source>
</evidence>
<accession>A0ABN7B5S2</accession>
<dbReference type="Proteomes" id="UP001307889">
    <property type="component" value="Chromosome 10"/>
</dbReference>
<evidence type="ECO:0000313" key="1">
    <source>
        <dbReference type="EMBL" id="BES99199.1"/>
    </source>
</evidence>
<gene>
    <name evidence="1" type="ORF">NTJ_12016</name>
</gene>